<evidence type="ECO:0000313" key="2">
    <source>
        <dbReference type="Proteomes" id="UP000003844"/>
    </source>
</evidence>
<dbReference type="eggNOG" id="ENOG502ZB1I">
    <property type="taxonomic scope" value="Bacteria"/>
</dbReference>
<dbReference type="RefSeq" id="WP_006990016.1">
    <property type="nucleotide sequence ID" value="NZ_JH594606.1"/>
</dbReference>
<dbReference type="Proteomes" id="UP000003844">
    <property type="component" value="Unassembled WGS sequence"/>
</dbReference>
<protein>
    <submittedName>
        <fullName evidence="1">Secreted protein</fullName>
    </submittedName>
</protein>
<dbReference type="AlphaFoldDB" id="H2BTB1"/>
<dbReference type="OrthoDB" id="1426903at2"/>
<gene>
    <name evidence="1" type="ORF">Gilli_3101</name>
</gene>
<reference evidence="2" key="1">
    <citation type="journal article" date="2012" name="Stand. Genomic Sci.">
        <title>Genome sequence of the Antarctic rhodopsins-containing flavobacterium Gillisia limnaea type strain (R-8282(T)).</title>
        <authorList>
            <person name="Riedel T."/>
            <person name="Held B."/>
            <person name="Nolan M."/>
            <person name="Lucas S."/>
            <person name="Lapidus A."/>
            <person name="Tice H."/>
            <person name="Del Rio T.G."/>
            <person name="Cheng J.F."/>
            <person name="Han C."/>
            <person name="Tapia R."/>
            <person name="Goodwin L.A."/>
            <person name="Pitluck S."/>
            <person name="Liolios K."/>
            <person name="Mavromatis K."/>
            <person name="Pagani I."/>
            <person name="Ivanova N."/>
            <person name="Mikhailova N."/>
            <person name="Pati A."/>
            <person name="Chen A."/>
            <person name="Palaniappan K."/>
            <person name="Land M."/>
            <person name="Rohde M."/>
            <person name="Tindall B.J."/>
            <person name="Detter J.C."/>
            <person name="Goker M."/>
            <person name="Bristow J."/>
            <person name="Eisen J.A."/>
            <person name="Markowitz V."/>
            <person name="Hugenholtz P."/>
            <person name="Kyrpides N.C."/>
            <person name="Klenk H.P."/>
            <person name="Woyke T."/>
        </authorList>
    </citation>
    <scope>NUCLEOTIDE SEQUENCE [LARGE SCALE GENOMIC DNA]</scope>
    <source>
        <strain evidence="2">DSM 15749 / LMG 21470 / R-8282</strain>
    </source>
</reference>
<evidence type="ECO:0000313" key="1">
    <source>
        <dbReference type="EMBL" id="EHQ03710.1"/>
    </source>
</evidence>
<sequence>MNTIKILGILFVFLMQSFIVHGQENDSQMYWIHEDRTKPAMANKQESVDKELIAALRQHEITDINWFTMVSSDYRYFYISPIENMAAFDENPFASLSEKMGQRETSKIFDKYNDCYEAHGDYVIVLDKNLSYQPDGVNVTPVGKNFRNNTIYYFTPDNAKKAEELARKFKELYTKNDSNLNYRLYRSGFGTMGTYFMIAAAAESPEDYERMIVDNRLLLGEEGAELYRELEETISDIEIIRGYIRPDLSYTLRN</sequence>
<accession>H2BTB1</accession>
<keyword evidence="2" id="KW-1185">Reference proteome</keyword>
<proteinExistence type="predicted"/>
<dbReference type="HOGENOM" id="CLU_1084874_0_0_10"/>
<dbReference type="EMBL" id="JH594606">
    <property type="protein sequence ID" value="EHQ03710.1"/>
    <property type="molecule type" value="Genomic_DNA"/>
</dbReference>
<name>H2BTB1_GILLR</name>
<organism evidence="1 2">
    <name type="scientific">Gillisia limnaea (strain DSM 15749 / LMG 21470 / R-8282)</name>
    <dbReference type="NCBI Taxonomy" id="865937"/>
    <lineage>
        <taxon>Bacteria</taxon>
        <taxon>Pseudomonadati</taxon>
        <taxon>Bacteroidota</taxon>
        <taxon>Flavobacteriia</taxon>
        <taxon>Flavobacteriales</taxon>
        <taxon>Flavobacteriaceae</taxon>
        <taxon>Gillisia</taxon>
    </lineage>
</organism>